<evidence type="ECO:0000259" key="3">
    <source>
        <dbReference type="Pfam" id="PF13087"/>
    </source>
</evidence>
<dbReference type="PANTHER" id="PTHR10887:SF530">
    <property type="entry name" value="SUPERFAMILY I DNA HELICASES"/>
    <property type="match status" value="1"/>
</dbReference>
<dbReference type="GO" id="GO:0004386">
    <property type="term" value="F:helicase activity"/>
    <property type="evidence" value="ECO:0007669"/>
    <property type="project" value="UniProtKB-KW"/>
</dbReference>
<dbReference type="InterPro" id="IPR047187">
    <property type="entry name" value="SF1_C_Upf1"/>
</dbReference>
<feature type="domain" description="DNA2/NAM7 helicase-like C-terminal" evidence="3">
    <location>
        <begin position="769"/>
        <end position="946"/>
    </location>
</feature>
<dbReference type="SUPFAM" id="SSF52540">
    <property type="entry name" value="P-loop containing nucleoside triphosphate hydrolases"/>
    <property type="match status" value="1"/>
</dbReference>
<dbReference type="InterPro" id="IPR041677">
    <property type="entry name" value="DNA2/NAM7_AAA_11"/>
</dbReference>
<dbReference type="CDD" id="cd18808">
    <property type="entry name" value="SF1_C_Upf1"/>
    <property type="match status" value="1"/>
</dbReference>
<name>A0A1G6MPD9_9FIRM</name>
<keyword evidence="4" id="KW-0347">Helicase</keyword>
<proteinExistence type="predicted"/>
<evidence type="ECO:0000313" key="5">
    <source>
        <dbReference type="Proteomes" id="UP000324896"/>
    </source>
</evidence>
<accession>A0A1G6MPD9</accession>
<dbReference type="InterPro" id="IPR041679">
    <property type="entry name" value="DNA2/NAM7-like_C"/>
</dbReference>
<reference evidence="4 5" key="1">
    <citation type="submission" date="2016-10" db="EMBL/GenBank/DDBJ databases">
        <authorList>
            <person name="Varghese N."/>
            <person name="Submissions S."/>
        </authorList>
    </citation>
    <scope>NUCLEOTIDE SEQUENCE [LARGE SCALE GENOMIC DNA]</scope>
    <source>
        <strain evidence="4 5">WG10</strain>
    </source>
</reference>
<keyword evidence="4" id="KW-0547">Nucleotide-binding</keyword>
<dbReference type="InterPro" id="IPR045055">
    <property type="entry name" value="DNA2/NAM7-like"/>
</dbReference>
<dbReference type="Gene3D" id="3.40.50.300">
    <property type="entry name" value="P-loop containing nucleotide triphosphate hydrolases"/>
    <property type="match status" value="3"/>
</dbReference>
<evidence type="ECO:0000259" key="2">
    <source>
        <dbReference type="Pfam" id="PF13086"/>
    </source>
</evidence>
<evidence type="ECO:0000313" key="4">
    <source>
        <dbReference type="EMBL" id="SDC57341.1"/>
    </source>
</evidence>
<dbReference type="PANTHER" id="PTHR10887">
    <property type="entry name" value="DNA2/NAM7 HELICASE FAMILY"/>
    <property type="match status" value="1"/>
</dbReference>
<dbReference type="InterPro" id="IPR027417">
    <property type="entry name" value="P-loop_NTPase"/>
</dbReference>
<feature type="domain" description="DNA2/NAM7 helicase helicase" evidence="2">
    <location>
        <begin position="258"/>
        <end position="480"/>
    </location>
</feature>
<keyword evidence="4" id="KW-0067">ATP-binding</keyword>
<evidence type="ECO:0000256" key="1">
    <source>
        <dbReference type="SAM" id="Coils"/>
    </source>
</evidence>
<dbReference type="Pfam" id="PF13086">
    <property type="entry name" value="AAA_11"/>
    <property type="match status" value="1"/>
</dbReference>
<dbReference type="Proteomes" id="UP000324896">
    <property type="component" value="Unassembled WGS sequence"/>
</dbReference>
<dbReference type="RefSeq" id="WP_149796741.1">
    <property type="nucleotide sequence ID" value="NZ_FMYT01000009.1"/>
</dbReference>
<sequence>MNENAQKMTCFFKKAVAAQSNLKIDFKNAKYRTILKSDFLKGKLNPKSTKKIFKKLTKNKSNKINVIICPKVLKTKFDNQAKTNNRDELTGLYFIPAILNKDGQLKFDQENKKIPWIPREFLQPIIEADLAIGKSESADEFLSQNVNKIDRIQTWSDYSSFFKKYFEYVNGSEFKGNKIFAAEEVYELEDEVYLFVDNTVNATYSIKELYNDIIKRDESLPLYENFLSQETAKTGKLIENELSQMKDHCGQMGGEFPLSKSQREAVNHVNSMKKGEILAVNGPPGTGKTTLLQSIVADLFVKRALKKEKAPLIVATSTNNQAVTNIISSFKSLETTSDTSLEQRWVCGVDSFATYFPSNTKIEMAEKKNYQYTNIKGEYFVEAVDNSKNIKKSKDKFLDNFNNFFDCNKNNLQSCQNRLHKELRTLNRNKNKLLSLVAAIRNYLSEINCVKESNINEALENLNRKIARERKNSEHILNRSQEWEIFYENLPLLYKLLKFIPYFKKKIKTKFGFFIKEKEIDFLNNEMTLDQILEKYNLFYQESLKQISNFKEKRDKLMTYKKEYDEILEKLLEHNVDLTDKEGIYDLDLDNINALIDQTTRYMEFWLAVHYYEARWLRGEDELSENQKGCTYENVLDKFYNRLAFISPCLVMTFYKLPSQFKAYIDPHYRHMFNKIDLLIVDEAGQVSPEIAAPSFALAKKALVVGDVHQLQPVWSINRVLDKTFALTSKAIENENDYDKLVKFGLNTSSSSVMLAASRSCIYKKYGMDGLFLTEHRRCFDEIISYCNELVYNGNLEPMRGSGKKNKNLTSIDWPHMGHKQIESQTSAKLGTSRANKKEAGAIVNWINNNYDLIKKLYPQENEEDLIGIISPFRAQTNLIEKQLKKMNLTQIETGTVHTFQGAERKIIIFSTVYGSQEKSSFIDSNKNLMNVAVSRSKDYFFVFGEINCLSDSKNSASGLLKNYLKPIN</sequence>
<keyword evidence="4" id="KW-0378">Hydrolase</keyword>
<organism evidence="4 5">
    <name type="scientific">Halanaerobium congolense</name>
    <dbReference type="NCBI Taxonomy" id="54121"/>
    <lineage>
        <taxon>Bacteria</taxon>
        <taxon>Bacillati</taxon>
        <taxon>Bacillota</taxon>
        <taxon>Clostridia</taxon>
        <taxon>Halanaerobiales</taxon>
        <taxon>Halanaerobiaceae</taxon>
        <taxon>Halanaerobium</taxon>
    </lineage>
</organism>
<dbReference type="AlphaFoldDB" id="A0A1G6MPD9"/>
<dbReference type="EMBL" id="FMYT01000009">
    <property type="protein sequence ID" value="SDC57341.1"/>
    <property type="molecule type" value="Genomic_DNA"/>
</dbReference>
<gene>
    <name evidence="4" type="ORF">SAMN04488597_10923</name>
</gene>
<protein>
    <submittedName>
        <fullName evidence="4">Superfamily I DNA and/or RNA helicase</fullName>
    </submittedName>
</protein>
<dbReference type="Pfam" id="PF13087">
    <property type="entry name" value="AAA_12"/>
    <property type="match status" value="1"/>
</dbReference>
<keyword evidence="1" id="KW-0175">Coiled coil</keyword>
<feature type="coiled-coil region" evidence="1">
    <location>
        <begin position="452"/>
        <end position="479"/>
    </location>
</feature>